<dbReference type="PROSITE" id="PS51257">
    <property type="entry name" value="PROKAR_LIPOPROTEIN"/>
    <property type="match status" value="1"/>
</dbReference>
<dbReference type="AlphaFoldDB" id="A0AAV2VT81"/>
<gene>
    <name evidence="1" type="ORF">VIBNISOn1_360022</name>
</gene>
<evidence type="ECO:0000313" key="1">
    <source>
        <dbReference type="EMBL" id="CCO47789.1"/>
    </source>
</evidence>
<evidence type="ECO:0000313" key="2">
    <source>
        <dbReference type="Proteomes" id="UP000018211"/>
    </source>
</evidence>
<proteinExistence type="predicted"/>
<organism evidence="1 2">
    <name type="scientific">Vibrio nigripulchritudo SOn1</name>
    <dbReference type="NCBI Taxonomy" id="1238450"/>
    <lineage>
        <taxon>Bacteria</taxon>
        <taxon>Pseudomonadati</taxon>
        <taxon>Pseudomonadota</taxon>
        <taxon>Gammaproteobacteria</taxon>
        <taxon>Vibrionales</taxon>
        <taxon>Vibrionaceae</taxon>
        <taxon>Vibrio</taxon>
    </lineage>
</organism>
<accession>A0AAV2VT81</accession>
<dbReference type="RefSeq" id="WP_022612478.1">
    <property type="nucleotide sequence ID" value="NZ_LK391965.1"/>
</dbReference>
<dbReference type="Proteomes" id="UP000018211">
    <property type="component" value="Unassembled WGS sequence"/>
</dbReference>
<comment type="caution">
    <text evidence="1">The sequence shown here is derived from an EMBL/GenBank/DDBJ whole genome shotgun (WGS) entry which is preliminary data.</text>
</comment>
<protein>
    <submittedName>
        <fullName evidence="1">Uncharacterized protein</fullName>
    </submittedName>
</protein>
<dbReference type="EMBL" id="CAOF01000127">
    <property type="protein sequence ID" value="CCO47789.1"/>
    <property type="molecule type" value="Genomic_DNA"/>
</dbReference>
<sequence>MKNIAMMAFAGVLIGCGGGGSDSKDPTSPTIPKAPTRGITSAGSYISVDNESYYALPAGAKATKSVLAGQWLRFIGNSSVANIKSNEWVHTKPDGTIVNGADERRFTVTFTEVGNHSLSYCATHENQSNTSRYPRCVDMQIQVNNAAPKFTYNVNEDATLNINASEFFNGDAATIEMVGHTFKGGLFVSGNRESLAYDPGGSYQYLNAGESGSITVPIRAKSATESWHGNIQITVDGVANANECTDANSRTISPVTVGSDPVEVNDGECIKIDSNETSALSGTWAPYEGVNGGALVSFFEQIGANPAAKVLYFKMPATGQLHLNWRPTGNGPCAPKRWQLKNTKTETAKEPTLENWVSTSTHNINDNIVITATPSAHVANPTYRWFVFDQHNGHQKIMDVITKSNQFTLGKVDTAKNYRVDVMVDNNIYEFASGFDSSVHGRVVPVGKHKIYNSWSYIRGDEPNPPKAIVKVNGVRYEPKDMARSLIIVDIEGTNSVKLDATDSIFNANDPMLEFQYWDYENGRRELVSSSTTYDFEFGSDKSRHVDFCIRGEFPWNQFENPCLEFFIMKK</sequence>
<reference evidence="1 2" key="1">
    <citation type="journal article" date="2013" name="ISME J.">
        <title>Comparative genomics of pathogenic lineages of Vibrio nigripulchritudo identifies virulence-associated traits.</title>
        <authorList>
            <person name="Goudenege D."/>
            <person name="Labreuche Y."/>
            <person name="Krin E."/>
            <person name="Ansquer D."/>
            <person name="Mangenot S."/>
            <person name="Calteau A."/>
            <person name="Medigue C."/>
            <person name="Mazel D."/>
            <person name="Polz M.F."/>
            <person name="Le Roux F."/>
        </authorList>
    </citation>
    <scope>NUCLEOTIDE SEQUENCE [LARGE SCALE GENOMIC DNA]</scope>
    <source>
        <strain evidence="1 2">SOn1</strain>
    </source>
</reference>
<name>A0AAV2VT81_9VIBR</name>